<proteinExistence type="predicted"/>
<organism evidence="7 8">
    <name type="scientific">Collybiopsis luxurians FD-317 M1</name>
    <dbReference type="NCBI Taxonomy" id="944289"/>
    <lineage>
        <taxon>Eukaryota</taxon>
        <taxon>Fungi</taxon>
        <taxon>Dikarya</taxon>
        <taxon>Basidiomycota</taxon>
        <taxon>Agaricomycotina</taxon>
        <taxon>Agaricomycetes</taxon>
        <taxon>Agaricomycetidae</taxon>
        <taxon>Agaricales</taxon>
        <taxon>Marasmiineae</taxon>
        <taxon>Omphalotaceae</taxon>
        <taxon>Collybiopsis</taxon>
        <taxon>Collybiopsis luxurians</taxon>
    </lineage>
</organism>
<dbReference type="InterPro" id="IPR005123">
    <property type="entry name" value="Oxoglu/Fe-dep_dioxygenase_dom"/>
</dbReference>
<evidence type="ECO:0000259" key="6">
    <source>
        <dbReference type="PROSITE" id="PS51471"/>
    </source>
</evidence>
<dbReference type="SMART" id="SM00702">
    <property type="entry name" value="P4Hc"/>
    <property type="match status" value="1"/>
</dbReference>
<keyword evidence="3" id="KW-0223">Dioxygenase</keyword>
<dbReference type="OrthoDB" id="69177at2759"/>
<evidence type="ECO:0000256" key="5">
    <source>
        <dbReference type="ARBA" id="ARBA00023004"/>
    </source>
</evidence>
<dbReference type="Pfam" id="PF13640">
    <property type="entry name" value="2OG-FeII_Oxy_3"/>
    <property type="match status" value="1"/>
</dbReference>
<evidence type="ECO:0000256" key="4">
    <source>
        <dbReference type="ARBA" id="ARBA00023002"/>
    </source>
</evidence>
<dbReference type="Proteomes" id="UP000053593">
    <property type="component" value="Unassembled WGS sequence"/>
</dbReference>
<dbReference type="GO" id="GO:0004656">
    <property type="term" value="F:procollagen-proline 4-dioxygenase activity"/>
    <property type="evidence" value="ECO:0007669"/>
    <property type="project" value="TreeGrafter"/>
</dbReference>
<dbReference type="EMBL" id="KN834788">
    <property type="protein sequence ID" value="KIK57933.1"/>
    <property type="molecule type" value="Genomic_DNA"/>
</dbReference>
<evidence type="ECO:0000256" key="2">
    <source>
        <dbReference type="ARBA" id="ARBA00022723"/>
    </source>
</evidence>
<dbReference type="InterPro" id="IPR045054">
    <property type="entry name" value="P4HA-like"/>
</dbReference>
<accession>A0A0D0CQY7</accession>
<dbReference type="PROSITE" id="PS51471">
    <property type="entry name" value="FE2OG_OXY"/>
    <property type="match status" value="1"/>
</dbReference>
<feature type="domain" description="Fe2OG dioxygenase" evidence="6">
    <location>
        <begin position="91"/>
        <end position="198"/>
    </location>
</feature>
<comment type="cofactor">
    <cofactor evidence="1">
        <name>L-ascorbate</name>
        <dbReference type="ChEBI" id="CHEBI:38290"/>
    </cofactor>
</comment>
<protein>
    <recommendedName>
        <fullName evidence="6">Fe2OG dioxygenase domain-containing protein</fullName>
    </recommendedName>
</protein>
<gene>
    <name evidence="7" type="ORF">GYMLUDRAFT_61020</name>
</gene>
<dbReference type="PANTHER" id="PTHR10869:SF246">
    <property type="entry name" value="TRANSMEMBRANE PROLYL 4-HYDROXYLASE"/>
    <property type="match status" value="1"/>
</dbReference>
<dbReference type="GO" id="GO:0005506">
    <property type="term" value="F:iron ion binding"/>
    <property type="evidence" value="ECO:0007669"/>
    <property type="project" value="InterPro"/>
</dbReference>
<evidence type="ECO:0000256" key="3">
    <source>
        <dbReference type="ARBA" id="ARBA00022964"/>
    </source>
</evidence>
<keyword evidence="5" id="KW-0408">Iron</keyword>
<dbReference type="HOGENOM" id="CLU_1090104_0_0_1"/>
<reference evidence="7 8" key="1">
    <citation type="submission" date="2014-04" db="EMBL/GenBank/DDBJ databases">
        <title>Evolutionary Origins and Diversification of the Mycorrhizal Mutualists.</title>
        <authorList>
            <consortium name="DOE Joint Genome Institute"/>
            <consortium name="Mycorrhizal Genomics Consortium"/>
            <person name="Kohler A."/>
            <person name="Kuo A."/>
            <person name="Nagy L.G."/>
            <person name="Floudas D."/>
            <person name="Copeland A."/>
            <person name="Barry K.W."/>
            <person name="Cichocki N."/>
            <person name="Veneault-Fourrey C."/>
            <person name="LaButti K."/>
            <person name="Lindquist E.A."/>
            <person name="Lipzen A."/>
            <person name="Lundell T."/>
            <person name="Morin E."/>
            <person name="Murat C."/>
            <person name="Riley R."/>
            <person name="Ohm R."/>
            <person name="Sun H."/>
            <person name="Tunlid A."/>
            <person name="Henrissat B."/>
            <person name="Grigoriev I.V."/>
            <person name="Hibbett D.S."/>
            <person name="Martin F."/>
        </authorList>
    </citation>
    <scope>NUCLEOTIDE SEQUENCE [LARGE SCALE GENOMIC DNA]</scope>
    <source>
        <strain evidence="7 8">FD-317 M1</strain>
    </source>
</reference>
<evidence type="ECO:0000256" key="1">
    <source>
        <dbReference type="ARBA" id="ARBA00001961"/>
    </source>
</evidence>
<dbReference type="GO" id="GO:0031418">
    <property type="term" value="F:L-ascorbic acid binding"/>
    <property type="evidence" value="ECO:0007669"/>
    <property type="project" value="InterPro"/>
</dbReference>
<dbReference type="AlphaFoldDB" id="A0A0D0CQY7"/>
<sequence>MASLSRLPIPYESDENFVHIISGLLSDTECDAIIQKHSADMVPHNLTLTRRLRSVFEDEELSNTIWERLNPFYGNINITDEKGCRWLASGCNARFRFCRYEQDCGFEPHIDGRRLASIDSQSFMTVNIYLKSVPPEDGGSTRVLSPSALEDGTYPVLGQVHPVKGSAAVFRDSLFHDGENLRRGVKYLLRTDIMFSREVPFDLDAACAGLESKAKGTLALEMAVRLEDGNNSAEAMQWYRKAYKLCPELEFAGTD</sequence>
<keyword evidence="4" id="KW-0560">Oxidoreductase</keyword>
<dbReference type="PANTHER" id="PTHR10869">
    <property type="entry name" value="PROLYL 4-HYDROXYLASE ALPHA SUBUNIT"/>
    <property type="match status" value="1"/>
</dbReference>
<keyword evidence="2" id="KW-0479">Metal-binding</keyword>
<keyword evidence="8" id="KW-1185">Reference proteome</keyword>
<evidence type="ECO:0000313" key="8">
    <source>
        <dbReference type="Proteomes" id="UP000053593"/>
    </source>
</evidence>
<dbReference type="InterPro" id="IPR006620">
    <property type="entry name" value="Pro_4_hyd_alph"/>
</dbReference>
<dbReference type="Gene3D" id="2.60.120.620">
    <property type="entry name" value="q2cbj1_9rhob like domain"/>
    <property type="match status" value="1"/>
</dbReference>
<name>A0A0D0CQY7_9AGAR</name>
<dbReference type="GO" id="GO:0005783">
    <property type="term" value="C:endoplasmic reticulum"/>
    <property type="evidence" value="ECO:0007669"/>
    <property type="project" value="TreeGrafter"/>
</dbReference>
<dbReference type="InterPro" id="IPR044862">
    <property type="entry name" value="Pro_4_hyd_alph_FE2OG_OXY"/>
</dbReference>
<evidence type="ECO:0000313" key="7">
    <source>
        <dbReference type="EMBL" id="KIK57933.1"/>
    </source>
</evidence>